<accession>A0A0D2F7J6</accession>
<keyword evidence="1" id="KW-0472">Membrane</keyword>
<gene>
    <name evidence="2" type="ORF">PV04_08933</name>
</gene>
<name>A0A0D2F7J6_9EURO</name>
<dbReference type="STRING" id="5601.A0A0D2F7J6"/>
<evidence type="ECO:0000313" key="2">
    <source>
        <dbReference type="EMBL" id="KIW63973.1"/>
    </source>
</evidence>
<feature type="transmembrane region" description="Helical" evidence="1">
    <location>
        <begin position="654"/>
        <end position="676"/>
    </location>
</feature>
<evidence type="ECO:0000256" key="1">
    <source>
        <dbReference type="SAM" id="Phobius"/>
    </source>
</evidence>
<dbReference type="EMBL" id="KN846961">
    <property type="protein sequence ID" value="KIW63973.1"/>
    <property type="molecule type" value="Genomic_DNA"/>
</dbReference>
<feature type="transmembrane region" description="Helical" evidence="1">
    <location>
        <begin position="487"/>
        <end position="513"/>
    </location>
</feature>
<proteinExistence type="predicted"/>
<feature type="transmembrane region" description="Helical" evidence="1">
    <location>
        <begin position="258"/>
        <end position="282"/>
    </location>
</feature>
<dbReference type="Proteomes" id="UP000054266">
    <property type="component" value="Unassembled WGS sequence"/>
</dbReference>
<keyword evidence="1" id="KW-0812">Transmembrane</keyword>
<dbReference type="AlphaFoldDB" id="A0A0D2F7J6"/>
<keyword evidence="3" id="KW-1185">Reference proteome</keyword>
<feature type="transmembrane region" description="Helical" evidence="1">
    <location>
        <begin position="607"/>
        <end position="624"/>
    </location>
</feature>
<sequence length="700" mass="79900">MLSTKQIPTPNLDKMLTTAEGSYVGVDLDEFGAGSVQTRASRYSDLSDISLLKYHARKRTGKAMSNISAHLQQGLSRDFWQQAIPRSKGFFREASSDLTTVCKTLRWRHLAWRFYTLVSPLLFIGAITAVLPVISSRKLYRVRDACQPDSGFYVGFRDYDIWKLSGFFQITLGFGNFSFSTAKTIDVGWDVIVGRGGQALLTAISFIVYSKALVRSMESSPVSYGTFEAITLQSGSLTANLKLARDLFKNKTAQARAAVVWMIISACFVLAFPTIVSAMTGYSVNIGSFVEVENGNLVPYSNFTLVRYIVHDAYRIEEALGKDYQVTTRGTAYGEISQLDQFSYSDFCIDQAYPYADVNDTLNWSSTLHEPACNFYWHVSEYAYRYGFLGEVQADTTFNYSGQLFNLTRPSLTITPIFWKQDWILDDNSNGTDWWYWPFGFYWKDANGDEPFHNFTDPTFTNGQFTYNLEELNLRGRCQQEGASYKWGFSFLVLFSFITAFLVWCVGMYALWLDAFLHSRFDRVGRSMGLQRAVLDLAYCMHRDVDETGRDMLSNGELQKRIRRDLKGGRITYEMLDPKLLPLSRAAEWRLRWRVSGRDRLRRTNKWMCGIFVLSLGFLAAALAGTHAPLFTAALFAFGSGIVVIMDESHKSRWLIFLVCLVLAVVLAPIGPYVYLDKSHYSLVWMQHDPYDVLPWWYNR</sequence>
<evidence type="ECO:0000313" key="3">
    <source>
        <dbReference type="Proteomes" id="UP000054266"/>
    </source>
</evidence>
<organism evidence="2 3">
    <name type="scientific">Phialophora macrospora</name>
    <dbReference type="NCBI Taxonomy" id="1851006"/>
    <lineage>
        <taxon>Eukaryota</taxon>
        <taxon>Fungi</taxon>
        <taxon>Dikarya</taxon>
        <taxon>Ascomycota</taxon>
        <taxon>Pezizomycotina</taxon>
        <taxon>Eurotiomycetes</taxon>
        <taxon>Chaetothyriomycetidae</taxon>
        <taxon>Chaetothyriales</taxon>
        <taxon>Herpotrichiellaceae</taxon>
        <taxon>Phialophora</taxon>
    </lineage>
</organism>
<feature type="transmembrane region" description="Helical" evidence="1">
    <location>
        <begin position="630"/>
        <end position="647"/>
    </location>
</feature>
<dbReference type="HOGENOM" id="CLU_024133_0_0_1"/>
<keyword evidence="1" id="KW-1133">Transmembrane helix</keyword>
<feature type="transmembrane region" description="Helical" evidence="1">
    <location>
        <begin position="114"/>
        <end position="134"/>
    </location>
</feature>
<reference evidence="2 3" key="1">
    <citation type="submission" date="2015-01" db="EMBL/GenBank/DDBJ databases">
        <title>The Genome Sequence of Capronia semiimmersa CBS27337.</title>
        <authorList>
            <consortium name="The Broad Institute Genomics Platform"/>
            <person name="Cuomo C."/>
            <person name="de Hoog S."/>
            <person name="Gorbushina A."/>
            <person name="Stielow B."/>
            <person name="Teixiera M."/>
            <person name="Abouelleil A."/>
            <person name="Chapman S.B."/>
            <person name="Priest M."/>
            <person name="Young S.K."/>
            <person name="Wortman J."/>
            <person name="Nusbaum C."/>
            <person name="Birren B."/>
        </authorList>
    </citation>
    <scope>NUCLEOTIDE SEQUENCE [LARGE SCALE GENOMIC DNA]</scope>
    <source>
        <strain evidence="2 3">CBS 27337</strain>
    </source>
</reference>
<protein>
    <submittedName>
        <fullName evidence="2">Uncharacterized protein</fullName>
    </submittedName>
</protein>